<dbReference type="PANTHER" id="PTHR37534">
    <property type="entry name" value="TRANSCRIPTIONAL ACTIVATOR PROTEIN UGA3"/>
    <property type="match status" value="1"/>
</dbReference>
<feature type="compositionally biased region" description="Polar residues" evidence="3">
    <location>
        <begin position="82"/>
        <end position="105"/>
    </location>
</feature>
<dbReference type="EMBL" id="KV417480">
    <property type="protein sequence ID" value="KZP34729.1"/>
    <property type="molecule type" value="Genomic_DNA"/>
</dbReference>
<feature type="region of interest" description="Disordered" evidence="3">
    <location>
        <begin position="1"/>
        <end position="37"/>
    </location>
</feature>
<feature type="domain" description="Zn(2)-C6 fungal-type" evidence="4">
    <location>
        <begin position="43"/>
        <end position="73"/>
    </location>
</feature>
<dbReference type="SMART" id="SM00066">
    <property type="entry name" value="GAL4"/>
    <property type="match status" value="1"/>
</dbReference>
<evidence type="ECO:0000256" key="2">
    <source>
        <dbReference type="ARBA" id="ARBA00023242"/>
    </source>
</evidence>
<evidence type="ECO:0000313" key="6">
    <source>
        <dbReference type="Proteomes" id="UP000076532"/>
    </source>
</evidence>
<dbReference type="OrthoDB" id="5419315at2759"/>
<dbReference type="Proteomes" id="UP000076532">
    <property type="component" value="Unassembled WGS sequence"/>
</dbReference>
<dbReference type="Gene3D" id="4.10.240.10">
    <property type="entry name" value="Zn(2)-C6 fungal-type DNA-binding domain"/>
    <property type="match status" value="1"/>
</dbReference>
<dbReference type="SUPFAM" id="SSF57701">
    <property type="entry name" value="Zn2/Cys6 DNA-binding domain"/>
    <property type="match status" value="1"/>
</dbReference>
<keyword evidence="2" id="KW-0539">Nucleus</keyword>
<evidence type="ECO:0000256" key="1">
    <source>
        <dbReference type="ARBA" id="ARBA00004123"/>
    </source>
</evidence>
<dbReference type="Pfam" id="PF11951">
    <property type="entry name" value="Fungal_trans_2"/>
    <property type="match status" value="1"/>
</dbReference>
<reference evidence="5 6" key="1">
    <citation type="journal article" date="2016" name="Mol. Biol. Evol.">
        <title>Comparative Genomics of Early-Diverging Mushroom-Forming Fungi Provides Insights into the Origins of Lignocellulose Decay Capabilities.</title>
        <authorList>
            <person name="Nagy L.G."/>
            <person name="Riley R."/>
            <person name="Tritt A."/>
            <person name="Adam C."/>
            <person name="Daum C."/>
            <person name="Floudas D."/>
            <person name="Sun H."/>
            <person name="Yadav J.S."/>
            <person name="Pangilinan J."/>
            <person name="Larsson K.H."/>
            <person name="Matsuura K."/>
            <person name="Barry K."/>
            <person name="Labutti K."/>
            <person name="Kuo R."/>
            <person name="Ohm R.A."/>
            <person name="Bhattacharya S.S."/>
            <person name="Shirouzu T."/>
            <person name="Yoshinaga Y."/>
            <person name="Martin F.M."/>
            <person name="Grigoriev I.V."/>
            <person name="Hibbett D.S."/>
        </authorList>
    </citation>
    <scope>NUCLEOTIDE SEQUENCE [LARGE SCALE GENOMIC DNA]</scope>
    <source>
        <strain evidence="5 6">CBS 109695</strain>
    </source>
</reference>
<evidence type="ECO:0000256" key="3">
    <source>
        <dbReference type="SAM" id="MobiDB-lite"/>
    </source>
</evidence>
<name>A0A166XFF1_9AGAM</name>
<dbReference type="STRING" id="436010.A0A166XFF1"/>
<dbReference type="PROSITE" id="PS00463">
    <property type="entry name" value="ZN2_CY6_FUNGAL_1"/>
    <property type="match status" value="1"/>
</dbReference>
<evidence type="ECO:0000313" key="5">
    <source>
        <dbReference type="EMBL" id="KZP34729.1"/>
    </source>
</evidence>
<dbReference type="GO" id="GO:0008270">
    <property type="term" value="F:zinc ion binding"/>
    <property type="evidence" value="ECO:0007669"/>
    <property type="project" value="InterPro"/>
</dbReference>
<feature type="region of interest" description="Disordered" evidence="3">
    <location>
        <begin position="72"/>
        <end position="118"/>
    </location>
</feature>
<dbReference type="InterPro" id="IPR001138">
    <property type="entry name" value="Zn2Cys6_DnaBD"/>
</dbReference>
<dbReference type="GO" id="GO:0005634">
    <property type="term" value="C:nucleus"/>
    <property type="evidence" value="ECO:0007669"/>
    <property type="project" value="UniProtKB-SubCell"/>
</dbReference>
<dbReference type="InterPro" id="IPR021858">
    <property type="entry name" value="Fun_TF"/>
</dbReference>
<evidence type="ECO:0000259" key="4">
    <source>
        <dbReference type="PROSITE" id="PS50048"/>
    </source>
</evidence>
<sequence>MNYNIAPQYYNMPQIPNSHSVVTAPRQETSQRKRPKYTRSKTGCLTCRIKKIKCDETKPACIRCTHGQRDCTWPEGVPTAPNEGSRSHNVGSRPSSAGSSETSMPPTRDHTPPKFLPDLDLLASRRNSEPFIYNPSLGDQAGLGRRGSAPHVDPASLLEYNLPDPTIGGMPGMPELPPYPRQDLGYSGGTRQLIHSNSSRRGPSGLQRTNDQFMNVLPMAAQWPGPIPMPTSLDPLEPFFQNPQERNLIHHYCDNSLSIIVAAPSENPNPIVAANLPLVLSQPAGSSSDTEALRSGLMSVAAIHQSYLLARGGSTPDGADAMLRIAQHHRMNSKAHLANACKTAAGTRSDASLAASLAIALTDIFLGGRNWSKNMDLAKTLVRVRGGPSALLGRSYPSTPGAIEGISRNRLFLEILTVYDVAGCIVSGEEVTMLDPGVDNWWLEDAYPNSSWVEPLFGISRPFLPLLAKLVSLLSRAKRERDRAPVMNIDIIEDCHELYSDLEGWTENLSDLSARVHAGNTIYAKGGQMMLLREILKIDPMDPMVQERAHVVLDLCSECAGSKMGVDLIWPVIIAGSHMYGDDRAKVLDVFEAFRTQCCYEIDTAEQVVRQVWKRRDQGHPRPEWRHVMKDFSMRPLLV</sequence>
<keyword evidence="6" id="KW-1185">Reference proteome</keyword>
<dbReference type="AlphaFoldDB" id="A0A166XFF1"/>
<dbReference type="Pfam" id="PF00172">
    <property type="entry name" value="Zn_clus"/>
    <property type="match status" value="1"/>
</dbReference>
<proteinExistence type="predicted"/>
<dbReference type="PROSITE" id="PS50048">
    <property type="entry name" value="ZN2_CY6_FUNGAL_2"/>
    <property type="match status" value="1"/>
</dbReference>
<protein>
    <recommendedName>
        <fullName evidence="4">Zn(2)-C6 fungal-type domain-containing protein</fullName>
    </recommendedName>
</protein>
<accession>A0A166XFF1</accession>
<dbReference type="GO" id="GO:0000981">
    <property type="term" value="F:DNA-binding transcription factor activity, RNA polymerase II-specific"/>
    <property type="evidence" value="ECO:0007669"/>
    <property type="project" value="InterPro"/>
</dbReference>
<organism evidence="5 6">
    <name type="scientific">Athelia psychrophila</name>
    <dbReference type="NCBI Taxonomy" id="1759441"/>
    <lineage>
        <taxon>Eukaryota</taxon>
        <taxon>Fungi</taxon>
        <taxon>Dikarya</taxon>
        <taxon>Basidiomycota</taxon>
        <taxon>Agaricomycotina</taxon>
        <taxon>Agaricomycetes</taxon>
        <taxon>Agaricomycetidae</taxon>
        <taxon>Atheliales</taxon>
        <taxon>Atheliaceae</taxon>
        <taxon>Athelia</taxon>
    </lineage>
</organism>
<dbReference type="CDD" id="cd00067">
    <property type="entry name" value="GAL4"/>
    <property type="match status" value="1"/>
</dbReference>
<dbReference type="PANTHER" id="PTHR37534:SF20">
    <property type="entry name" value="PRO1A C6 ZINK-FINGER PROTEIN"/>
    <property type="match status" value="1"/>
</dbReference>
<comment type="subcellular location">
    <subcellularLocation>
        <location evidence="1">Nucleus</location>
    </subcellularLocation>
</comment>
<gene>
    <name evidence="5" type="ORF">FIBSPDRAFT_718966</name>
</gene>
<dbReference type="InterPro" id="IPR036864">
    <property type="entry name" value="Zn2-C6_fun-type_DNA-bd_sf"/>
</dbReference>